<evidence type="ECO:0000256" key="1">
    <source>
        <dbReference type="ARBA" id="ARBA00005534"/>
    </source>
</evidence>
<dbReference type="Gene3D" id="2.60.120.460">
    <property type="entry name" value="YjbQ-like"/>
    <property type="match status" value="1"/>
</dbReference>
<dbReference type="PROSITE" id="PS01314">
    <property type="entry name" value="UPF0047"/>
    <property type="match status" value="1"/>
</dbReference>
<accession>A0A150PDS1</accession>
<comment type="caution">
    <text evidence="2">The sequence shown here is derived from an EMBL/GenBank/DDBJ whole genome shotgun (WGS) entry which is preliminary data.</text>
</comment>
<sequence length="143" mass="15618">MTTIVQRTLEVRTSGRGFVDITREVARVVASAGVDVGLCAVFLQHTSASLVIQENADPAVLRDLERWMSRLAPEGRDYEHDDEGPDDMPGHLRSAVTRSSEVIPISGGRLALGTWQALYVWEHRSSPHVRRVVVTVTGTTAAA</sequence>
<dbReference type="NCBIfam" id="TIGR00149">
    <property type="entry name" value="TIGR00149_YjbQ"/>
    <property type="match status" value="1"/>
</dbReference>
<dbReference type="InterPro" id="IPR035917">
    <property type="entry name" value="YjbQ-like_sf"/>
</dbReference>
<evidence type="ECO:0000313" key="2">
    <source>
        <dbReference type="EMBL" id="KYF53817.1"/>
    </source>
</evidence>
<reference evidence="2 3" key="1">
    <citation type="submission" date="2014-02" db="EMBL/GenBank/DDBJ databases">
        <title>The small core and large imbalanced accessory genome model reveals a collaborative survival strategy of Sorangium cellulosum strains in nature.</title>
        <authorList>
            <person name="Han K."/>
            <person name="Peng R."/>
            <person name="Blom J."/>
            <person name="Li Y.-Z."/>
        </authorList>
    </citation>
    <scope>NUCLEOTIDE SEQUENCE [LARGE SCALE GENOMIC DNA]</scope>
    <source>
        <strain evidence="2 3">So0157-18</strain>
    </source>
</reference>
<gene>
    <name evidence="2" type="ORF">BE04_08325</name>
</gene>
<dbReference type="PANTHER" id="PTHR30615">
    <property type="entry name" value="UNCHARACTERIZED PROTEIN YJBQ-RELATED"/>
    <property type="match status" value="1"/>
</dbReference>
<organism evidence="2 3">
    <name type="scientific">Sorangium cellulosum</name>
    <name type="common">Polyangium cellulosum</name>
    <dbReference type="NCBI Taxonomy" id="56"/>
    <lineage>
        <taxon>Bacteria</taxon>
        <taxon>Pseudomonadati</taxon>
        <taxon>Myxococcota</taxon>
        <taxon>Polyangia</taxon>
        <taxon>Polyangiales</taxon>
        <taxon>Polyangiaceae</taxon>
        <taxon>Sorangium</taxon>
    </lineage>
</organism>
<dbReference type="PIRSF" id="PIRSF004681">
    <property type="entry name" value="UCP004681"/>
    <property type="match status" value="1"/>
</dbReference>
<dbReference type="EMBL" id="JELX01002930">
    <property type="protein sequence ID" value="KYF53817.1"/>
    <property type="molecule type" value="Genomic_DNA"/>
</dbReference>
<dbReference type="Proteomes" id="UP000075604">
    <property type="component" value="Unassembled WGS sequence"/>
</dbReference>
<evidence type="ECO:0000313" key="3">
    <source>
        <dbReference type="Proteomes" id="UP000075604"/>
    </source>
</evidence>
<dbReference type="SUPFAM" id="SSF111038">
    <property type="entry name" value="YjbQ-like"/>
    <property type="match status" value="1"/>
</dbReference>
<comment type="similarity">
    <text evidence="1">Belongs to the UPF0047 family.</text>
</comment>
<dbReference type="AlphaFoldDB" id="A0A150PDS1"/>
<dbReference type="PANTHER" id="PTHR30615:SF8">
    <property type="entry name" value="UPF0047 PROTEIN C4A8.02C"/>
    <property type="match status" value="1"/>
</dbReference>
<proteinExistence type="inferred from homology"/>
<name>A0A150PDS1_SORCE</name>
<dbReference type="Pfam" id="PF01894">
    <property type="entry name" value="YjbQ"/>
    <property type="match status" value="1"/>
</dbReference>
<protein>
    <submittedName>
        <fullName evidence="2">Secondary thiamine-phosphate synthase</fullName>
    </submittedName>
</protein>
<dbReference type="InterPro" id="IPR001602">
    <property type="entry name" value="UPF0047_YjbQ-like"/>
</dbReference>